<dbReference type="Proteomes" id="UP000198287">
    <property type="component" value="Unassembled WGS sequence"/>
</dbReference>
<accession>A0A226DDH8</accession>
<evidence type="ECO:0000313" key="3">
    <source>
        <dbReference type="Proteomes" id="UP000198287"/>
    </source>
</evidence>
<keyword evidence="2" id="KW-0378">Hydrolase</keyword>
<organism evidence="2 3">
    <name type="scientific">Folsomia candida</name>
    <name type="common">Springtail</name>
    <dbReference type="NCBI Taxonomy" id="158441"/>
    <lineage>
        <taxon>Eukaryota</taxon>
        <taxon>Metazoa</taxon>
        <taxon>Ecdysozoa</taxon>
        <taxon>Arthropoda</taxon>
        <taxon>Hexapoda</taxon>
        <taxon>Collembola</taxon>
        <taxon>Entomobryomorpha</taxon>
        <taxon>Isotomoidea</taxon>
        <taxon>Isotomidae</taxon>
        <taxon>Proisotominae</taxon>
        <taxon>Folsomia</taxon>
    </lineage>
</organism>
<keyword evidence="1" id="KW-0732">Signal</keyword>
<keyword evidence="3" id="KW-1185">Reference proteome</keyword>
<evidence type="ECO:0000313" key="2">
    <source>
        <dbReference type="EMBL" id="OXA42266.1"/>
    </source>
</evidence>
<dbReference type="GO" id="GO:0016787">
    <property type="term" value="F:hydrolase activity"/>
    <property type="evidence" value="ECO:0007669"/>
    <property type="project" value="UniProtKB-KW"/>
</dbReference>
<feature type="signal peptide" evidence="1">
    <location>
        <begin position="1"/>
        <end position="16"/>
    </location>
</feature>
<gene>
    <name evidence="2" type="ORF">Fcan01_22973</name>
</gene>
<dbReference type="AlphaFoldDB" id="A0A226DDH8"/>
<dbReference type="OrthoDB" id="505607at2759"/>
<dbReference type="STRING" id="158441.A0A226DDH8"/>
<dbReference type="InterPro" id="IPR036514">
    <property type="entry name" value="SGNH_hydro_sf"/>
</dbReference>
<reference evidence="2 3" key="1">
    <citation type="submission" date="2015-12" db="EMBL/GenBank/DDBJ databases">
        <title>The genome of Folsomia candida.</title>
        <authorList>
            <person name="Faddeeva A."/>
            <person name="Derks M.F."/>
            <person name="Anvar Y."/>
            <person name="Smit S."/>
            <person name="Van Straalen N."/>
            <person name="Roelofs D."/>
        </authorList>
    </citation>
    <scope>NUCLEOTIDE SEQUENCE [LARGE SCALE GENOMIC DNA]</scope>
    <source>
        <strain evidence="2 3">VU population</strain>
        <tissue evidence="2">Whole body</tissue>
    </source>
</reference>
<name>A0A226DDH8_FOLCA</name>
<dbReference type="SUPFAM" id="SSF52266">
    <property type="entry name" value="SGNH hydrolase"/>
    <property type="match status" value="1"/>
</dbReference>
<sequence length="198" mass="22472">MQQIFVIAALITITAAGSPWIPEPQEQLDWMPWLWLDRHQEFVDNSQLHGSNLSVIFFGDSITEAWNYTGRSVWDARYAPLGTNNIWGNTNFDIARGVAAIVSELRSRLPTTKILLLGVLPRHNVQTMVHVDQVNEHLGILDNGGTVRFLNMRDTYYVGDGVFNTNLFDPDMIHLSGEGYTAWNQSMDALFTEMWNST</sequence>
<feature type="chain" id="PRO_5012285211" evidence="1">
    <location>
        <begin position="17"/>
        <end position="198"/>
    </location>
</feature>
<dbReference type="EMBL" id="LNIX01000026">
    <property type="protein sequence ID" value="OXA42266.1"/>
    <property type="molecule type" value="Genomic_DNA"/>
</dbReference>
<protein>
    <submittedName>
        <fullName evidence="2">Platelet-activating factor acetylhydrolase IB subunit beta</fullName>
    </submittedName>
</protein>
<comment type="caution">
    <text evidence="2">The sequence shown here is derived from an EMBL/GenBank/DDBJ whole genome shotgun (WGS) entry which is preliminary data.</text>
</comment>
<dbReference type="Gene3D" id="3.40.50.1110">
    <property type="entry name" value="SGNH hydrolase"/>
    <property type="match status" value="2"/>
</dbReference>
<evidence type="ECO:0000256" key="1">
    <source>
        <dbReference type="SAM" id="SignalP"/>
    </source>
</evidence>
<proteinExistence type="predicted"/>